<keyword evidence="3 6" id="KW-0378">Hydrolase</keyword>
<evidence type="ECO:0000313" key="9">
    <source>
        <dbReference type="Proteomes" id="UP000277579"/>
    </source>
</evidence>
<dbReference type="PRINTS" id="PR00723">
    <property type="entry name" value="SUBTILISIN"/>
</dbReference>
<comment type="caution">
    <text evidence="8">The sequence shown here is derived from an EMBL/GenBank/DDBJ whole genome shotgun (WGS) entry which is preliminary data.</text>
</comment>
<dbReference type="InterPro" id="IPR023828">
    <property type="entry name" value="Peptidase_S8_Ser-AS"/>
</dbReference>
<feature type="domain" description="Peptidase S8/S53" evidence="7">
    <location>
        <begin position="234"/>
        <end position="507"/>
    </location>
</feature>
<evidence type="ECO:0000256" key="4">
    <source>
        <dbReference type="ARBA" id="ARBA00022825"/>
    </source>
</evidence>
<feature type="active site" description="Charge relay system" evidence="5 6">
    <location>
        <position position="448"/>
    </location>
</feature>
<keyword evidence="9" id="KW-1185">Reference proteome</keyword>
<evidence type="ECO:0000256" key="3">
    <source>
        <dbReference type="ARBA" id="ARBA00022801"/>
    </source>
</evidence>
<accession>A0A495MLN5</accession>
<dbReference type="InterPro" id="IPR000209">
    <property type="entry name" value="Peptidase_S8/S53_dom"/>
</dbReference>
<evidence type="ECO:0000259" key="7">
    <source>
        <dbReference type="Pfam" id="PF00082"/>
    </source>
</evidence>
<dbReference type="RefSeq" id="WP_121376144.1">
    <property type="nucleotide sequence ID" value="NZ_RBLC01000001.1"/>
</dbReference>
<dbReference type="GO" id="GO:0004252">
    <property type="term" value="F:serine-type endopeptidase activity"/>
    <property type="evidence" value="ECO:0007669"/>
    <property type="project" value="UniProtKB-UniRule"/>
</dbReference>
<dbReference type="GO" id="GO:0006508">
    <property type="term" value="P:proteolysis"/>
    <property type="evidence" value="ECO:0007669"/>
    <property type="project" value="UniProtKB-KW"/>
</dbReference>
<evidence type="ECO:0000313" key="8">
    <source>
        <dbReference type="EMBL" id="RKS26857.1"/>
    </source>
</evidence>
<evidence type="ECO:0000256" key="2">
    <source>
        <dbReference type="ARBA" id="ARBA00022670"/>
    </source>
</evidence>
<dbReference type="Proteomes" id="UP000277579">
    <property type="component" value="Unassembled WGS sequence"/>
</dbReference>
<dbReference type="Gene3D" id="3.40.50.200">
    <property type="entry name" value="Peptidase S8/S53 domain"/>
    <property type="match status" value="1"/>
</dbReference>
<dbReference type="PROSITE" id="PS00138">
    <property type="entry name" value="SUBTILASE_SER"/>
    <property type="match status" value="1"/>
</dbReference>
<evidence type="ECO:0000256" key="6">
    <source>
        <dbReference type="PROSITE-ProRule" id="PRU01240"/>
    </source>
</evidence>
<evidence type="ECO:0000256" key="1">
    <source>
        <dbReference type="ARBA" id="ARBA00011073"/>
    </source>
</evidence>
<dbReference type="InterPro" id="IPR022398">
    <property type="entry name" value="Peptidase_S8_His-AS"/>
</dbReference>
<comment type="similarity">
    <text evidence="1 6">Belongs to the peptidase S8 family.</text>
</comment>
<evidence type="ECO:0000256" key="5">
    <source>
        <dbReference type="PIRSR" id="PIRSR615500-1"/>
    </source>
</evidence>
<keyword evidence="2 6" id="KW-0645">Protease</keyword>
<dbReference type="PANTHER" id="PTHR43806">
    <property type="entry name" value="PEPTIDASE S8"/>
    <property type="match status" value="1"/>
</dbReference>
<dbReference type="PROSITE" id="PS51892">
    <property type="entry name" value="SUBTILASE"/>
    <property type="match status" value="1"/>
</dbReference>
<sequence length="1017" mass="110247">MNNKIYILLLAFFLGAVGMNAQNGYFYYYKDQKIALNLDRKFLNINTSEDFQKSSLDGLKFKDVTLQDDSSTGERQKFGKLEFQSEPSSADFDKAISDLRKIKGIKSVSLFFKRPQAASIGTSSLFYVKLKDDRGFELLKKTASENKVKIVEQIQGMPLWYILAVEPDNQSTSLQMSNLFYETGQFADIDPAFMFNFRSVCTNDTNFGSLWGLSNSANPNIDINACQAWTITQGSGVNVAILDQGIYKTHNDLAANISPLSFDAQSGTSPSVFISGNNHGTHVAGTVGAVKDNNLQVVGVAPQSKLMSVSHSLGLVPNVSAQLASGINWAVANGADVINNSWGDQGGAYYAQLYSAALESAILNALANGRGGKGTVVVFAAGNFGSGGPVMDYPGTFTDNILTVGSITSTGARSSFSGYGTKLDVVAPGSNILSTIPTNSTGSMNGTSMASPHVTGLVALILSVNPCLTGQQVRDIIEGTSQKIPGFSYSTTAGRTNGTWNNQAGYGLIDAYAAVLRAQQMYSPTVDLYVKDTPADLGIEPNTISPYMWASEDIWVRNYNDSGLVHQNPDYSPTNPNYVRVRVRNKSCVASLGNEKLKLYWAKAGTSLNWPMSWNGTYYVGGVLMGKQIGALAGITIPVLQPGQEVILTFAWNVPNPADYAPINPEPWHFCLLTRIEAASDPMTFPETADLNLNVKNNNNIAWKNVTVVDVLANGSVGGVVGVGNPVKATKKYFLEFVAEDIPDVRPIFEQAQITVKMDERLYRAWERGGAVGRGLVEGRDRMSRIVRANNATLNNIVFEPNELGTLNLTFAFLNDDMTPQQFVYNIVQRDAETGDVVGGETYLVNKGETRGRRLVADAGNDKKADRDEVITLSAAQLNEAVVYNWYDTEGNMIYQGKDFTVSVEMAKKYKLEVVALADGLKDYAEVEVTMNPSSLGGIAPNPAKNNVTVSYKLNDAGSAYLTIIGSYGANRASNNYILDVKNSEINIDVTNYPSGLYTVALVCNGKIVDTKKLIKK</sequence>
<dbReference type="EMBL" id="RBLC01000001">
    <property type="protein sequence ID" value="RKS26857.1"/>
    <property type="molecule type" value="Genomic_DNA"/>
</dbReference>
<dbReference type="PANTHER" id="PTHR43806:SF11">
    <property type="entry name" value="CEREVISIN-RELATED"/>
    <property type="match status" value="1"/>
</dbReference>
<dbReference type="InterPro" id="IPR050131">
    <property type="entry name" value="Peptidase_S8_subtilisin-like"/>
</dbReference>
<name>A0A495MLN5_9FLAO</name>
<feature type="active site" description="Charge relay system" evidence="5 6">
    <location>
        <position position="279"/>
    </location>
</feature>
<dbReference type="OrthoDB" id="1055762at2"/>
<feature type="active site" description="Charge relay system" evidence="5 6">
    <location>
        <position position="243"/>
    </location>
</feature>
<gene>
    <name evidence="8" type="ORF">CLV94_1927</name>
</gene>
<organism evidence="8 9">
    <name type="scientific">Flavobacterium endophyticum</name>
    <dbReference type="NCBI Taxonomy" id="1540163"/>
    <lineage>
        <taxon>Bacteria</taxon>
        <taxon>Pseudomonadati</taxon>
        <taxon>Bacteroidota</taxon>
        <taxon>Flavobacteriia</taxon>
        <taxon>Flavobacteriales</taxon>
        <taxon>Flavobacteriaceae</taxon>
        <taxon>Flavobacterium</taxon>
    </lineage>
</organism>
<protein>
    <submittedName>
        <fullName evidence="8">Subtilisin family serine protease</fullName>
    </submittedName>
</protein>
<dbReference type="AlphaFoldDB" id="A0A495MLN5"/>
<reference evidence="8 9" key="1">
    <citation type="submission" date="2018-10" db="EMBL/GenBank/DDBJ databases">
        <title>Genomic Encyclopedia of Archaeal and Bacterial Type Strains, Phase II (KMG-II): from individual species to whole genera.</title>
        <authorList>
            <person name="Goeker M."/>
        </authorList>
    </citation>
    <scope>NUCLEOTIDE SEQUENCE [LARGE SCALE GENOMIC DNA]</scope>
    <source>
        <strain evidence="8 9">DSM 29537</strain>
    </source>
</reference>
<dbReference type="Pfam" id="PF00082">
    <property type="entry name" value="Peptidase_S8"/>
    <property type="match status" value="1"/>
</dbReference>
<dbReference type="InterPro" id="IPR036852">
    <property type="entry name" value="Peptidase_S8/S53_dom_sf"/>
</dbReference>
<dbReference type="InterPro" id="IPR015500">
    <property type="entry name" value="Peptidase_S8_subtilisin-rel"/>
</dbReference>
<dbReference type="SUPFAM" id="SSF52743">
    <property type="entry name" value="Subtilisin-like"/>
    <property type="match status" value="1"/>
</dbReference>
<proteinExistence type="inferred from homology"/>
<dbReference type="PROSITE" id="PS00137">
    <property type="entry name" value="SUBTILASE_HIS"/>
    <property type="match status" value="1"/>
</dbReference>
<keyword evidence="4 6" id="KW-0720">Serine protease</keyword>